<dbReference type="AlphaFoldDB" id="A0A926ZHN9"/>
<dbReference type="GO" id="GO:0038023">
    <property type="term" value="F:signaling receptor activity"/>
    <property type="evidence" value="ECO:0007669"/>
    <property type="project" value="InterPro"/>
</dbReference>
<accession>A0A926ZHN9</accession>
<dbReference type="Gene3D" id="2.40.170.20">
    <property type="entry name" value="TonB-dependent receptor, beta-barrel domain"/>
    <property type="match status" value="1"/>
</dbReference>
<dbReference type="InterPro" id="IPR012910">
    <property type="entry name" value="Plug_dom"/>
</dbReference>
<evidence type="ECO:0000256" key="10">
    <source>
        <dbReference type="ARBA" id="ARBA00023077"/>
    </source>
</evidence>
<keyword evidence="6 13" id="KW-0812">Transmembrane</keyword>
<evidence type="ECO:0000256" key="12">
    <source>
        <dbReference type="ARBA" id="ARBA00023237"/>
    </source>
</evidence>
<dbReference type="NCBIfam" id="TIGR01783">
    <property type="entry name" value="TonB-siderophor"/>
    <property type="match status" value="1"/>
</dbReference>
<evidence type="ECO:0000256" key="7">
    <source>
        <dbReference type="ARBA" id="ARBA00022729"/>
    </source>
</evidence>
<evidence type="ECO:0000256" key="6">
    <source>
        <dbReference type="ARBA" id="ARBA00022692"/>
    </source>
</evidence>
<keyword evidence="12 13" id="KW-0998">Cell outer membrane</keyword>
<dbReference type="SUPFAM" id="SSF56935">
    <property type="entry name" value="Porins"/>
    <property type="match status" value="1"/>
</dbReference>
<evidence type="ECO:0000256" key="5">
    <source>
        <dbReference type="ARBA" id="ARBA00022496"/>
    </source>
</evidence>
<evidence type="ECO:0000256" key="9">
    <source>
        <dbReference type="ARBA" id="ARBA00023065"/>
    </source>
</evidence>
<feature type="domain" description="AMIN" evidence="19">
    <location>
        <begin position="33"/>
        <end position="131"/>
    </location>
</feature>
<dbReference type="GO" id="GO:0015891">
    <property type="term" value="P:siderophore transport"/>
    <property type="evidence" value="ECO:0007669"/>
    <property type="project" value="InterPro"/>
</dbReference>
<dbReference type="FunFam" id="2.40.170.20:FF:000005">
    <property type="entry name" value="TonB-dependent siderophore receptor"/>
    <property type="match status" value="1"/>
</dbReference>
<keyword evidence="7 16" id="KW-0732">Signal</keyword>
<reference evidence="20" key="2">
    <citation type="submission" date="2020-08" db="EMBL/GenBank/DDBJ databases">
        <authorList>
            <person name="Chen M."/>
            <person name="Teng W."/>
            <person name="Zhao L."/>
            <person name="Hu C."/>
            <person name="Zhou Y."/>
            <person name="Han B."/>
            <person name="Song L."/>
            <person name="Shu W."/>
        </authorList>
    </citation>
    <scope>NUCLEOTIDE SEQUENCE</scope>
    <source>
        <strain evidence="20">FACHB-1375</strain>
    </source>
</reference>
<keyword evidence="8" id="KW-0408">Iron</keyword>
<keyword evidence="4 13" id="KW-1134">Transmembrane beta strand</keyword>
<feature type="compositionally biased region" description="Low complexity" evidence="15">
    <location>
        <begin position="144"/>
        <end position="242"/>
    </location>
</feature>
<evidence type="ECO:0000259" key="17">
    <source>
        <dbReference type="Pfam" id="PF00593"/>
    </source>
</evidence>
<dbReference type="Pfam" id="PF00593">
    <property type="entry name" value="TonB_dep_Rec_b-barrel"/>
    <property type="match status" value="1"/>
</dbReference>
<dbReference type="InterPro" id="IPR039426">
    <property type="entry name" value="TonB-dep_rcpt-like"/>
</dbReference>
<protein>
    <submittedName>
        <fullName evidence="20">TonB-dependent siderophore receptor</fullName>
    </submittedName>
</protein>
<evidence type="ECO:0000313" key="21">
    <source>
        <dbReference type="Proteomes" id="UP000641646"/>
    </source>
</evidence>
<dbReference type="RefSeq" id="WP_190467962.1">
    <property type="nucleotide sequence ID" value="NZ_JACJPW010000057.1"/>
</dbReference>
<dbReference type="Pfam" id="PF11741">
    <property type="entry name" value="AMIN"/>
    <property type="match status" value="1"/>
</dbReference>
<keyword evidence="11 13" id="KW-0472">Membrane</keyword>
<dbReference type="InterPro" id="IPR037066">
    <property type="entry name" value="Plug_dom_sf"/>
</dbReference>
<keyword evidence="20" id="KW-0675">Receptor</keyword>
<evidence type="ECO:0000256" key="1">
    <source>
        <dbReference type="ARBA" id="ARBA00004571"/>
    </source>
</evidence>
<evidence type="ECO:0000256" key="8">
    <source>
        <dbReference type="ARBA" id="ARBA00023004"/>
    </source>
</evidence>
<dbReference type="InterPro" id="IPR010105">
    <property type="entry name" value="TonB_sidphr_rcpt"/>
</dbReference>
<dbReference type="GO" id="GO:0009279">
    <property type="term" value="C:cell outer membrane"/>
    <property type="evidence" value="ECO:0007669"/>
    <property type="project" value="UniProtKB-SubCell"/>
</dbReference>
<evidence type="ECO:0000256" key="11">
    <source>
        <dbReference type="ARBA" id="ARBA00023136"/>
    </source>
</evidence>
<dbReference type="Proteomes" id="UP000641646">
    <property type="component" value="Unassembled WGS sequence"/>
</dbReference>
<evidence type="ECO:0000256" key="13">
    <source>
        <dbReference type="PROSITE-ProRule" id="PRU01360"/>
    </source>
</evidence>
<dbReference type="GO" id="GO:0015344">
    <property type="term" value="F:siderophore uptake transmembrane transporter activity"/>
    <property type="evidence" value="ECO:0007669"/>
    <property type="project" value="TreeGrafter"/>
</dbReference>
<dbReference type="InterPro" id="IPR021731">
    <property type="entry name" value="AMIN_dom"/>
</dbReference>
<reference evidence="20" key="1">
    <citation type="journal article" date="2015" name="ISME J.">
        <title>Draft Genome Sequence of Streptomyces incarnatus NRRL8089, which Produces the Nucleoside Antibiotic Sinefungin.</title>
        <authorList>
            <person name="Oshima K."/>
            <person name="Hattori M."/>
            <person name="Shimizu H."/>
            <person name="Fukuda K."/>
            <person name="Nemoto M."/>
            <person name="Inagaki K."/>
            <person name="Tamura T."/>
        </authorList>
    </citation>
    <scope>NUCLEOTIDE SEQUENCE</scope>
    <source>
        <strain evidence="20">FACHB-1375</strain>
    </source>
</reference>
<keyword evidence="3 13" id="KW-0813">Transport</keyword>
<evidence type="ECO:0000256" key="4">
    <source>
        <dbReference type="ARBA" id="ARBA00022452"/>
    </source>
</evidence>
<feature type="signal peptide" evidence="16">
    <location>
        <begin position="1"/>
        <end position="26"/>
    </location>
</feature>
<feature type="chain" id="PRO_5037830262" evidence="16">
    <location>
        <begin position="27"/>
        <end position="930"/>
    </location>
</feature>
<gene>
    <name evidence="20" type="ORF">H6G03_20990</name>
</gene>
<evidence type="ECO:0000313" key="20">
    <source>
        <dbReference type="EMBL" id="MBD2183503.1"/>
    </source>
</evidence>
<feature type="compositionally biased region" description="Polar residues" evidence="15">
    <location>
        <begin position="134"/>
        <end position="143"/>
    </location>
</feature>
<keyword evidence="10 14" id="KW-0798">TonB box</keyword>
<feature type="compositionally biased region" description="Polar residues" evidence="15">
    <location>
        <begin position="244"/>
        <end position="257"/>
    </location>
</feature>
<evidence type="ECO:0000256" key="2">
    <source>
        <dbReference type="ARBA" id="ARBA00009810"/>
    </source>
</evidence>
<evidence type="ECO:0000256" key="15">
    <source>
        <dbReference type="SAM" id="MobiDB-lite"/>
    </source>
</evidence>
<keyword evidence="9" id="KW-0406">Ion transport</keyword>
<feature type="domain" description="TonB-dependent receptor plug" evidence="18">
    <location>
        <begin position="294"/>
        <end position="392"/>
    </location>
</feature>
<organism evidence="20 21">
    <name type="scientific">Aerosakkonema funiforme FACHB-1375</name>
    <dbReference type="NCBI Taxonomy" id="2949571"/>
    <lineage>
        <taxon>Bacteria</taxon>
        <taxon>Bacillati</taxon>
        <taxon>Cyanobacteriota</taxon>
        <taxon>Cyanophyceae</taxon>
        <taxon>Oscillatoriophycideae</taxon>
        <taxon>Aerosakkonematales</taxon>
        <taxon>Aerosakkonemataceae</taxon>
        <taxon>Aerosakkonema</taxon>
    </lineage>
</organism>
<dbReference type="InterPro" id="IPR036942">
    <property type="entry name" value="Beta-barrel_TonB_sf"/>
</dbReference>
<dbReference type="CDD" id="cd01347">
    <property type="entry name" value="ligand_gated_channel"/>
    <property type="match status" value="1"/>
</dbReference>
<comment type="subcellular location">
    <subcellularLocation>
        <location evidence="1 13">Cell outer membrane</location>
        <topology evidence="1 13">Multi-pass membrane protein</topology>
    </subcellularLocation>
</comment>
<evidence type="ECO:0000259" key="19">
    <source>
        <dbReference type="Pfam" id="PF11741"/>
    </source>
</evidence>
<dbReference type="PROSITE" id="PS52016">
    <property type="entry name" value="TONB_DEPENDENT_REC_3"/>
    <property type="match status" value="1"/>
</dbReference>
<dbReference type="InterPro" id="IPR000531">
    <property type="entry name" value="Beta-barrel_TonB"/>
</dbReference>
<dbReference type="PANTHER" id="PTHR32552">
    <property type="entry name" value="FERRICHROME IRON RECEPTOR-RELATED"/>
    <property type="match status" value="1"/>
</dbReference>
<evidence type="ECO:0000256" key="16">
    <source>
        <dbReference type="SAM" id="SignalP"/>
    </source>
</evidence>
<keyword evidence="21" id="KW-1185">Reference proteome</keyword>
<dbReference type="PANTHER" id="PTHR32552:SF68">
    <property type="entry name" value="FERRICHROME OUTER MEMBRANE TRANSPORTER_PHAGE RECEPTOR"/>
    <property type="match status" value="1"/>
</dbReference>
<comment type="caution">
    <text evidence="20">The sequence shown here is derived from an EMBL/GenBank/DDBJ whole genome shotgun (WGS) entry which is preliminary data.</text>
</comment>
<proteinExistence type="inferred from homology"/>
<sequence length="930" mass="102216">MKQLQFLNALGFAGAVSVLVAAPAKAQIAQVTAVKLNPTPNGIEVILETIDGKPLQAFTGKYGETFFADIITAQLRLPEGDSFRQDNPAPGIRSIEVTRLDINSIRVKVIGAADVPTAQVTSQNRGLVVSLNTASGTATQPTSPTREPVTQVQPTQPTSPTGEPVTQVQPTQPTSPTRESVTQVQPTQPTSPTREPVTQVQPTQPTSPTGESVTQVQPTQPTSPTGEPVTQVQPTQPTSPTGEPVTQVQPTQPTSPRVQPPRERSVELIVIAEADETGYRAPSATAGTRTDTPLRDVPQAVQVVPQQVLEDRQVTRVEEAVRSTSGVNPTSSSISTFETFNIRGFESTNILRNGLRDSTNTQIPSETANLERLEVLKGPASVLFGQGSPGGVINLVTKRPLPDPFYAAEFSIGNFSFYRGAIDLSGPLNRSRNSLYRFNASYENSNTFVDFTQIERLFFAPVVSWDITEDTKLTLEGEFIRSSFPNYRGLPAVGTVLPNPNGKIPIERNIAEPNRDFIDNNANRLGYNLEHRFSENWSLRNSFRVTLFSYEQDSFFPNSLEPDNRTLTRGYSTGSSGTDNEIMATDLIGNFSTGPIDHKLLVGVELFRENNYKNKFDFGDIAPLDLFNPVYGSPNGEITFSLDNATLTRSAGFYVQDRISIFDKFKLILGGRFDFYEQQLTDKLANTETKQSEESFSPRVGIVYQPIEPISLYASFSRSFNPVIGTGFNNELFKPETGTQYEVGVKADLLDGRLSSTFAIYQLTRQNVLTPDPRDANFSIQTGEQRSRGVELDVTGEILPGLKVIASYAYTDATITEDNALPVGNRLDNVPKHSAGLFATYELQRGNLRGLGFGLGFFYVGERPGDLDNSFYLPDYFRTDAALYYRRDNFKVGLNVKNLFDIRYYEASNGPLRVFPGAPLTVQATIGLEF</sequence>
<evidence type="ECO:0000256" key="3">
    <source>
        <dbReference type="ARBA" id="ARBA00022448"/>
    </source>
</evidence>
<comment type="similarity">
    <text evidence="2 13 14">Belongs to the TonB-dependent receptor family.</text>
</comment>
<feature type="domain" description="TonB-dependent receptor-like beta-barrel" evidence="17">
    <location>
        <begin position="465"/>
        <end position="899"/>
    </location>
</feature>
<dbReference type="Pfam" id="PF07715">
    <property type="entry name" value="Plug"/>
    <property type="match status" value="1"/>
</dbReference>
<dbReference type="FunFam" id="2.170.130.10:FF:000001">
    <property type="entry name" value="Catecholate siderophore TonB-dependent receptor"/>
    <property type="match status" value="1"/>
</dbReference>
<dbReference type="Gene3D" id="2.170.130.10">
    <property type="entry name" value="TonB-dependent receptor, plug domain"/>
    <property type="match status" value="1"/>
</dbReference>
<feature type="region of interest" description="Disordered" evidence="15">
    <location>
        <begin position="134"/>
        <end position="264"/>
    </location>
</feature>
<dbReference type="EMBL" id="JACJPW010000057">
    <property type="protein sequence ID" value="MBD2183503.1"/>
    <property type="molecule type" value="Genomic_DNA"/>
</dbReference>
<evidence type="ECO:0000259" key="18">
    <source>
        <dbReference type="Pfam" id="PF07715"/>
    </source>
</evidence>
<evidence type="ECO:0000256" key="14">
    <source>
        <dbReference type="RuleBase" id="RU003357"/>
    </source>
</evidence>
<keyword evidence="5" id="KW-0410">Iron transport</keyword>
<name>A0A926ZHN9_9CYAN</name>